<dbReference type="GO" id="GO:0003824">
    <property type="term" value="F:catalytic activity"/>
    <property type="evidence" value="ECO:0007669"/>
    <property type="project" value="UniProtKB-ARBA"/>
</dbReference>
<dbReference type="InterPro" id="IPR029017">
    <property type="entry name" value="Enolase-like_N"/>
</dbReference>
<dbReference type="SUPFAM" id="SSF54826">
    <property type="entry name" value="Enolase N-terminal domain-like"/>
    <property type="match status" value="1"/>
</dbReference>
<gene>
    <name evidence="4" type="ORF">I5731_12490</name>
</gene>
<dbReference type="EMBL" id="JADZLT010000051">
    <property type="protein sequence ID" value="MBH0238646.1"/>
    <property type="molecule type" value="Genomic_DNA"/>
</dbReference>
<dbReference type="InterPro" id="IPR013342">
    <property type="entry name" value="Mandelate_racemase_C"/>
</dbReference>
<dbReference type="Gene3D" id="3.20.20.120">
    <property type="entry name" value="Enolase-like C-terminal domain"/>
    <property type="match status" value="1"/>
</dbReference>
<dbReference type="InterPro" id="IPR029065">
    <property type="entry name" value="Enolase_C-like"/>
</dbReference>
<evidence type="ECO:0000313" key="5">
    <source>
        <dbReference type="Proteomes" id="UP000631694"/>
    </source>
</evidence>
<comment type="caution">
    <text evidence="4">The sequence shown here is derived from an EMBL/GenBank/DDBJ whole genome shotgun (WGS) entry which is preliminary data.</text>
</comment>
<dbReference type="SUPFAM" id="SSF51604">
    <property type="entry name" value="Enolase C-terminal domain-like"/>
    <property type="match status" value="1"/>
</dbReference>
<evidence type="ECO:0000313" key="4">
    <source>
        <dbReference type="EMBL" id="MBH0238646.1"/>
    </source>
</evidence>
<accession>A0A931N0C3</accession>
<reference evidence="4" key="1">
    <citation type="submission" date="2020-12" db="EMBL/GenBank/DDBJ databases">
        <title>Methylobrevis albus sp. nov., isolated from fresh water lack sediment.</title>
        <authorList>
            <person name="Zou Q."/>
        </authorList>
    </citation>
    <scope>NUCLEOTIDE SEQUENCE</scope>
    <source>
        <strain evidence="4">L22</strain>
    </source>
</reference>
<dbReference type="GO" id="GO:0009063">
    <property type="term" value="P:amino acid catabolic process"/>
    <property type="evidence" value="ECO:0007669"/>
    <property type="project" value="InterPro"/>
</dbReference>
<feature type="domain" description="Mandelate racemase/muconate lactonizing enzyme C-terminal" evidence="3">
    <location>
        <begin position="144"/>
        <end position="245"/>
    </location>
</feature>
<dbReference type="PANTHER" id="PTHR48080">
    <property type="entry name" value="D-GALACTONATE DEHYDRATASE-RELATED"/>
    <property type="match status" value="1"/>
</dbReference>
<organism evidence="4 5">
    <name type="scientific">Methylobrevis albus</name>
    <dbReference type="NCBI Taxonomy" id="2793297"/>
    <lineage>
        <taxon>Bacteria</taxon>
        <taxon>Pseudomonadati</taxon>
        <taxon>Pseudomonadota</taxon>
        <taxon>Alphaproteobacteria</taxon>
        <taxon>Hyphomicrobiales</taxon>
        <taxon>Pleomorphomonadaceae</taxon>
        <taxon>Methylobrevis</taxon>
    </lineage>
</organism>
<dbReference type="Gene3D" id="3.30.390.10">
    <property type="entry name" value="Enolase-like, N-terminal domain"/>
    <property type="match status" value="1"/>
</dbReference>
<dbReference type="InterPro" id="IPR034593">
    <property type="entry name" value="DgoD-like"/>
</dbReference>
<dbReference type="GO" id="GO:0000287">
    <property type="term" value="F:magnesium ion binding"/>
    <property type="evidence" value="ECO:0007669"/>
    <property type="project" value="UniProtKB-ARBA"/>
</dbReference>
<proteinExistence type="inferred from homology"/>
<evidence type="ECO:0000259" key="3">
    <source>
        <dbReference type="SMART" id="SM00922"/>
    </source>
</evidence>
<dbReference type="InterPro" id="IPR018110">
    <property type="entry name" value="Mandel_Rmase/mucon_lact_enz_CS"/>
</dbReference>
<dbReference type="Pfam" id="PF13378">
    <property type="entry name" value="MR_MLE_C"/>
    <property type="match status" value="1"/>
</dbReference>
<keyword evidence="2" id="KW-0479">Metal-binding</keyword>
<dbReference type="Proteomes" id="UP000631694">
    <property type="component" value="Unassembled WGS sequence"/>
</dbReference>
<dbReference type="PROSITE" id="PS00909">
    <property type="entry name" value="MR_MLE_2"/>
    <property type="match status" value="1"/>
</dbReference>
<comment type="similarity">
    <text evidence="1">Belongs to the mandelate racemase/muconate lactonizing enzyme family.</text>
</comment>
<dbReference type="SMART" id="SM00922">
    <property type="entry name" value="MR_MLE"/>
    <property type="match status" value="1"/>
</dbReference>
<protein>
    <submittedName>
        <fullName evidence="4">Mandelate racemase/muconate lactonizing enzyme family protein</fullName>
    </submittedName>
</protein>
<dbReference type="SFLD" id="SFLDS00001">
    <property type="entry name" value="Enolase"/>
    <property type="match status" value="1"/>
</dbReference>
<dbReference type="RefSeq" id="WP_197311738.1">
    <property type="nucleotide sequence ID" value="NZ_JADZLT010000051.1"/>
</dbReference>
<dbReference type="InterPro" id="IPR036849">
    <property type="entry name" value="Enolase-like_C_sf"/>
</dbReference>
<sequence length="372" mass="37899">MRVSLRTAQLAYGGDLVVHTASSGAVAALDELYLLLTDGETTAVGEVRTNIAYLNGYAGEDVIAAAVTAVAAIDWSRDPELLIAEMPERAPRLLAPVRMLIDGALHDLAARRAGVPLAAFLGGAIPADAGTGHASNQTLFRSPPDVLLARAEAYVARGFCDLKVRLGAADFDEDVARLAALQDRFGDAIKLSADVNGAWSFAEAPGRLERIAPFGLAYIEQPVPPSGVAGDLSAIARLAETSPVPIMLDESVASAADVDAIAALGGLLSAHLKLVKLGGAGPTVAAARQLRAAGAGFMIGQMNEGGAATAAALHVAAATNPDHAELYGADGLLADPAAGLAYADGRVVAPAGPGLGLSFDSSKTNLIREFTP</sequence>
<name>A0A931N0C3_9HYPH</name>
<dbReference type="AlphaFoldDB" id="A0A931N0C3"/>
<dbReference type="PANTHER" id="PTHR48080:SF3">
    <property type="entry name" value="ENOLASE SUPERFAMILY MEMBER DDB_G0284701"/>
    <property type="match status" value="1"/>
</dbReference>
<evidence type="ECO:0000256" key="2">
    <source>
        <dbReference type="ARBA" id="ARBA00022723"/>
    </source>
</evidence>
<evidence type="ECO:0000256" key="1">
    <source>
        <dbReference type="ARBA" id="ARBA00008031"/>
    </source>
</evidence>
<keyword evidence="5" id="KW-1185">Reference proteome</keyword>